<evidence type="ECO:0000256" key="2">
    <source>
        <dbReference type="ARBA" id="ARBA00022679"/>
    </source>
</evidence>
<dbReference type="Gene3D" id="3.40.50.300">
    <property type="entry name" value="P-loop containing nucleotide triphosphate hydrolases"/>
    <property type="match status" value="1"/>
</dbReference>
<evidence type="ECO:0000259" key="3">
    <source>
        <dbReference type="Pfam" id="PF00685"/>
    </source>
</evidence>
<dbReference type="InterPro" id="IPR000863">
    <property type="entry name" value="Sulfotransferase_dom"/>
</dbReference>
<dbReference type="Pfam" id="PF00685">
    <property type="entry name" value="Sulfotransfer_1"/>
    <property type="match status" value="1"/>
</dbReference>
<proteinExistence type="evidence at transcript level"/>
<accession>A0A1B0Y0B5</accession>
<organism evidence="4">
    <name type="scientific">Locusta migratoria migratoria</name>
    <name type="common">Asiatic migratory locust</name>
    <dbReference type="NCBI Taxonomy" id="238695"/>
    <lineage>
        <taxon>Eukaryota</taxon>
        <taxon>Metazoa</taxon>
        <taxon>Ecdysozoa</taxon>
        <taxon>Arthropoda</taxon>
        <taxon>Hexapoda</taxon>
        <taxon>Insecta</taxon>
        <taxon>Pterygota</taxon>
        <taxon>Neoptera</taxon>
        <taxon>Polyneoptera</taxon>
        <taxon>Orthoptera</taxon>
        <taxon>Caelifera</taxon>
        <taxon>Acrididea</taxon>
        <taxon>Acridomorpha</taxon>
        <taxon>Acridoidea</taxon>
        <taxon>Acrididae</taxon>
        <taxon>Oedipodinae</taxon>
        <taxon>Locusta</taxon>
    </lineage>
</organism>
<dbReference type="SUPFAM" id="SSF52540">
    <property type="entry name" value="P-loop containing nucleoside triphosphate hydrolases"/>
    <property type="match status" value="1"/>
</dbReference>
<reference evidence="4" key="1">
    <citation type="submission" date="2015-06" db="EMBL/GenBank/DDBJ databases">
        <title>Brain sulfation as a general mechanism for regulating animal behavioural plasticity.</title>
        <authorList>
            <person name="Tong X."/>
        </authorList>
    </citation>
    <scope>NUCLEOTIDE SEQUENCE</scope>
    <source>
        <strain evidence="4">SULT-01770</strain>
    </source>
</reference>
<name>A0A1B0Y0B5_LOCMI</name>
<evidence type="ECO:0000313" key="4">
    <source>
        <dbReference type="EMBL" id="ANI86002.1"/>
    </source>
</evidence>
<sequence>MFQRPGYTRGIRDPKTFCMTEFEKNGFRITNPMVIIYVARSPKDAATSFYYHNCLIHGLTLSLDEYLECFLADSVPFTPYWTNVLEFWKLRNEPNILWNTYEEMKQVIDLITCGEREIFGYLVV</sequence>
<keyword evidence="2 4" id="KW-0808">Transferase</keyword>
<feature type="domain" description="Sulfotransferase" evidence="3">
    <location>
        <begin position="34"/>
        <end position="106"/>
    </location>
</feature>
<dbReference type="GO" id="GO:0008146">
    <property type="term" value="F:sulfotransferase activity"/>
    <property type="evidence" value="ECO:0007669"/>
    <property type="project" value="InterPro"/>
</dbReference>
<protein>
    <submittedName>
        <fullName evidence="4">Sulfotransferase</fullName>
    </submittedName>
</protein>
<dbReference type="InterPro" id="IPR027417">
    <property type="entry name" value="P-loop_NTPase"/>
</dbReference>
<evidence type="ECO:0000256" key="1">
    <source>
        <dbReference type="ARBA" id="ARBA00005771"/>
    </source>
</evidence>
<dbReference type="EMBL" id="KT000404">
    <property type="protein sequence ID" value="ANI86002.1"/>
    <property type="molecule type" value="mRNA"/>
</dbReference>
<comment type="similarity">
    <text evidence="1">Belongs to the sulfotransferase 1 family.</text>
</comment>
<dbReference type="PANTHER" id="PTHR11783">
    <property type="entry name" value="SULFOTRANSFERASE SULT"/>
    <property type="match status" value="1"/>
</dbReference>
<dbReference type="AlphaFoldDB" id="A0A1B0Y0B5"/>